<sequence length="103" mass="11933">MERDKPLFFFLFLLLIFPPRLCLLFAIIPSRKNRGLKYHWLSLDTSYPSLSLPSDKTIILENQIWGQNHCIFKITYHLFPNTLNKGTATPVKITLLTTTVSIP</sequence>
<proteinExistence type="predicted"/>
<accession>A0A224Z1Z4</accession>
<evidence type="ECO:0000313" key="1">
    <source>
        <dbReference type="EMBL" id="MAA20030.1"/>
    </source>
</evidence>
<reference evidence="1" key="1">
    <citation type="journal article" date="2017" name="Parasit. Vectors">
        <title>Sialotranscriptomics of Rhipicephalus zambeziensis reveals intricate expression profiles of secretory proteins and suggests tight temporal transcriptional regulation during blood-feeding.</title>
        <authorList>
            <person name="de Castro M.H."/>
            <person name="de Klerk D."/>
            <person name="Pienaar R."/>
            <person name="Rees D.J.G."/>
            <person name="Mans B.J."/>
        </authorList>
    </citation>
    <scope>NUCLEOTIDE SEQUENCE</scope>
    <source>
        <tissue evidence="1">Salivary glands</tissue>
    </source>
</reference>
<protein>
    <submittedName>
        <fullName evidence="1">Uncharacterized protein</fullName>
    </submittedName>
</protein>
<dbReference type="AlphaFoldDB" id="A0A224Z1Z4"/>
<dbReference type="EMBL" id="GFPF01008884">
    <property type="protein sequence ID" value="MAA20030.1"/>
    <property type="molecule type" value="Transcribed_RNA"/>
</dbReference>
<organism evidence="1">
    <name type="scientific">Rhipicephalus zambeziensis</name>
    <dbReference type="NCBI Taxonomy" id="60191"/>
    <lineage>
        <taxon>Eukaryota</taxon>
        <taxon>Metazoa</taxon>
        <taxon>Ecdysozoa</taxon>
        <taxon>Arthropoda</taxon>
        <taxon>Chelicerata</taxon>
        <taxon>Arachnida</taxon>
        <taxon>Acari</taxon>
        <taxon>Parasitiformes</taxon>
        <taxon>Ixodida</taxon>
        <taxon>Ixodoidea</taxon>
        <taxon>Ixodidae</taxon>
        <taxon>Rhipicephalinae</taxon>
        <taxon>Rhipicephalus</taxon>
        <taxon>Rhipicephalus</taxon>
    </lineage>
</organism>
<name>A0A224Z1Z4_9ACAR</name>